<dbReference type="SUPFAM" id="SSF56112">
    <property type="entry name" value="Protein kinase-like (PK-like)"/>
    <property type="match status" value="1"/>
</dbReference>
<dbReference type="PANTHER" id="PTHR37542:SF1">
    <property type="entry name" value="PRION-INHIBITION AND PROPAGATION HELO DOMAIN-CONTAINING PROTEIN"/>
    <property type="match status" value="1"/>
</dbReference>
<dbReference type="PROSITE" id="PS50007">
    <property type="entry name" value="PIPLC_X_DOMAIN"/>
    <property type="match status" value="1"/>
</dbReference>
<comment type="caution">
    <text evidence="4">The sequence shown here is derived from an EMBL/GenBank/DDBJ whole genome shotgun (WGS) entry which is preliminary data.</text>
</comment>
<feature type="chain" id="PRO_5045283556" description="Protein kinase domain-containing protein" evidence="2">
    <location>
        <begin position="28"/>
        <end position="589"/>
    </location>
</feature>
<keyword evidence="2" id="KW-0732">Signal</keyword>
<dbReference type="Gene3D" id="1.10.510.10">
    <property type="entry name" value="Transferase(Phosphotransferase) domain 1"/>
    <property type="match status" value="1"/>
</dbReference>
<proteinExistence type="predicted"/>
<dbReference type="Proteomes" id="UP001590950">
    <property type="component" value="Unassembled WGS sequence"/>
</dbReference>
<sequence length="589" mass="66721">MDPITAAGISLSVASLALQTFAGCVKGYQLFSEAKDMPARYQHLRVRLRIEESRLLNWGQKVGLEQERLNNPSRTLLQNGELIIKVMLEMQALFKETTHIVDEFNPYIQEPAAEIGTTEATFDKRVPKPQNSMLEKTLKFFEKMSQTKIRLTWAMIKKDKFGSLIEKLIEYNTYIEGLLDRSAMEHLHFMQQQTYMAMLQLNSSVAELKEISMAMKLKTPNTSSGNGSLSSPQRSHDNSDVNGDDASFARLADFKAHQTFLDSGTPDIQPIPSIEVDVEESEDETRSEGFYRAANVWIEWKRYPVDVNPHSERNKTIEDRIKKLAILLGSESKPEQFGAPHCIGYFNDESEDRYGFLYQKPENVPATTKPTSLHDLLNPTSKPSLTTRITLAHAISRCLMYLHSVNWLHKGLRSSNILFFTPPPKTPAYDEPIIAGFEYARPDRPDEETDRPPQHSKHDIYRHPDTLTGRSRSQKSHDVYSLGVVLVEIACWRRIDEVLDIPDLDVPKLLKKALQSIGQVRKRLLEEGFQRDLENDVGEVYGAAVRKCLAGGKELGIPTGARETDPDVGAMMQSVFSEEIVNKLGEIKI</sequence>
<dbReference type="InterPro" id="IPR056002">
    <property type="entry name" value="DUF7580"/>
</dbReference>
<feature type="region of interest" description="Disordered" evidence="1">
    <location>
        <begin position="442"/>
        <end position="473"/>
    </location>
</feature>
<feature type="signal peptide" evidence="2">
    <location>
        <begin position="1"/>
        <end position="27"/>
    </location>
</feature>
<dbReference type="PANTHER" id="PTHR37542">
    <property type="entry name" value="HELO DOMAIN-CONTAINING PROTEIN-RELATED"/>
    <property type="match status" value="1"/>
</dbReference>
<evidence type="ECO:0000256" key="2">
    <source>
        <dbReference type="SAM" id="SignalP"/>
    </source>
</evidence>
<organism evidence="4 5">
    <name type="scientific">Stereocaulon virgatum</name>
    <dbReference type="NCBI Taxonomy" id="373712"/>
    <lineage>
        <taxon>Eukaryota</taxon>
        <taxon>Fungi</taxon>
        <taxon>Dikarya</taxon>
        <taxon>Ascomycota</taxon>
        <taxon>Pezizomycotina</taxon>
        <taxon>Lecanoromycetes</taxon>
        <taxon>OSLEUM clade</taxon>
        <taxon>Lecanoromycetidae</taxon>
        <taxon>Lecanorales</taxon>
        <taxon>Lecanorineae</taxon>
        <taxon>Stereocaulaceae</taxon>
        <taxon>Stereocaulon</taxon>
    </lineage>
</organism>
<evidence type="ECO:0000256" key="1">
    <source>
        <dbReference type="SAM" id="MobiDB-lite"/>
    </source>
</evidence>
<evidence type="ECO:0000313" key="5">
    <source>
        <dbReference type="Proteomes" id="UP001590950"/>
    </source>
</evidence>
<keyword evidence="5" id="KW-1185">Reference proteome</keyword>
<dbReference type="InterPro" id="IPR011009">
    <property type="entry name" value="Kinase-like_dom_sf"/>
</dbReference>
<feature type="domain" description="Protein kinase" evidence="3">
    <location>
        <begin position="218"/>
        <end position="589"/>
    </location>
</feature>
<dbReference type="Pfam" id="PF24476">
    <property type="entry name" value="DUF7580"/>
    <property type="match status" value="1"/>
</dbReference>
<dbReference type="InterPro" id="IPR029498">
    <property type="entry name" value="HeLo_dom"/>
</dbReference>
<evidence type="ECO:0000313" key="4">
    <source>
        <dbReference type="EMBL" id="KAL2044843.1"/>
    </source>
</evidence>
<dbReference type="InterPro" id="IPR000719">
    <property type="entry name" value="Prot_kinase_dom"/>
</dbReference>
<dbReference type="InterPro" id="IPR038305">
    <property type="entry name" value="HeLo_sf"/>
</dbReference>
<dbReference type="Gene3D" id="1.20.120.1020">
    <property type="entry name" value="Prion-inhibition and propagation, HeLo domain"/>
    <property type="match status" value="1"/>
</dbReference>
<evidence type="ECO:0000259" key="3">
    <source>
        <dbReference type="PROSITE" id="PS50011"/>
    </source>
</evidence>
<dbReference type="EMBL" id="JBEFKJ010000008">
    <property type="protein sequence ID" value="KAL2044843.1"/>
    <property type="molecule type" value="Genomic_DNA"/>
</dbReference>
<accession>A0ABR4AN20</accession>
<protein>
    <recommendedName>
        <fullName evidence="3">Protein kinase domain-containing protein</fullName>
    </recommendedName>
</protein>
<gene>
    <name evidence="4" type="ORF">N7G274_002618</name>
</gene>
<name>A0ABR4AN20_9LECA</name>
<reference evidence="4 5" key="1">
    <citation type="submission" date="2024-09" db="EMBL/GenBank/DDBJ databases">
        <title>Rethinking Asexuality: The Enigmatic Case of Functional Sexual Genes in Lepraria (Stereocaulaceae).</title>
        <authorList>
            <person name="Doellman M."/>
            <person name="Sun Y."/>
            <person name="Barcenas-Pena A."/>
            <person name="Lumbsch H.T."/>
            <person name="Grewe F."/>
        </authorList>
    </citation>
    <scope>NUCLEOTIDE SEQUENCE [LARGE SCALE GENOMIC DNA]</scope>
    <source>
        <strain evidence="4 5">Mercado 3170</strain>
    </source>
</reference>
<feature type="region of interest" description="Disordered" evidence="1">
    <location>
        <begin position="219"/>
        <end position="242"/>
    </location>
</feature>
<dbReference type="Pfam" id="PF14479">
    <property type="entry name" value="HeLo"/>
    <property type="match status" value="1"/>
</dbReference>
<dbReference type="PROSITE" id="PS50011">
    <property type="entry name" value="PROTEIN_KINASE_DOM"/>
    <property type="match status" value="1"/>
</dbReference>
<feature type="compositionally biased region" description="Basic and acidic residues" evidence="1">
    <location>
        <begin position="442"/>
        <end position="465"/>
    </location>
</feature>
<feature type="compositionally biased region" description="Polar residues" evidence="1">
    <location>
        <begin position="219"/>
        <end position="233"/>
    </location>
</feature>